<evidence type="ECO:0000313" key="1">
    <source>
        <dbReference type="EMBL" id="EMM98841.1"/>
    </source>
</evidence>
<organism evidence="1 2">
    <name type="scientific">Leptospira noguchii str. 2007001578</name>
    <dbReference type="NCBI Taxonomy" id="1049974"/>
    <lineage>
        <taxon>Bacteria</taxon>
        <taxon>Pseudomonadati</taxon>
        <taxon>Spirochaetota</taxon>
        <taxon>Spirochaetia</taxon>
        <taxon>Leptospirales</taxon>
        <taxon>Leptospiraceae</taxon>
        <taxon>Leptospira</taxon>
    </lineage>
</organism>
<sequence length="60" mass="7332">MSIVLQLLGEWTKKRIVEIFLDFMVKYTSKEISNIRIYLLSNEFYFFVKESNLNIKNFYI</sequence>
<dbReference type="EMBL" id="AHMH02000139">
    <property type="protein sequence ID" value="EMM98841.1"/>
    <property type="molecule type" value="Genomic_DNA"/>
</dbReference>
<evidence type="ECO:0000313" key="2">
    <source>
        <dbReference type="Proteomes" id="UP000012099"/>
    </source>
</evidence>
<keyword evidence="2" id="KW-1185">Reference proteome</keyword>
<dbReference type="Proteomes" id="UP000012099">
    <property type="component" value="Unassembled WGS sequence"/>
</dbReference>
<reference evidence="1 2" key="1">
    <citation type="submission" date="2013-01" db="EMBL/GenBank/DDBJ databases">
        <authorList>
            <person name="Harkins D.M."/>
            <person name="Durkin A.S."/>
            <person name="Brinkac L.M."/>
            <person name="Haft D.H."/>
            <person name="Selengut J.D."/>
            <person name="Sanka R."/>
            <person name="DePew J."/>
            <person name="Purushe J."/>
            <person name="Whelen A.C."/>
            <person name="Vinetz J.M."/>
            <person name="Sutton G.G."/>
            <person name="Nierman W.C."/>
            <person name="Fouts D.E."/>
        </authorList>
    </citation>
    <scope>NUCLEOTIDE SEQUENCE [LARGE SCALE GENOMIC DNA]</scope>
    <source>
        <strain evidence="1 2">2007001578</strain>
    </source>
</reference>
<gene>
    <name evidence="1" type="ORF">LEP1GSC035_4743</name>
</gene>
<evidence type="ECO:0008006" key="3">
    <source>
        <dbReference type="Google" id="ProtNLM"/>
    </source>
</evidence>
<name>A0ABN0IWA9_9LEPT</name>
<comment type="caution">
    <text evidence="1">The sequence shown here is derived from an EMBL/GenBank/DDBJ whole genome shotgun (WGS) entry which is preliminary data.</text>
</comment>
<accession>A0ABN0IWA9</accession>
<protein>
    <recommendedName>
        <fullName evidence="3">PF07599 family protein</fullName>
    </recommendedName>
</protein>
<proteinExistence type="predicted"/>